<dbReference type="EMBL" id="PP511888">
    <property type="protein sequence ID" value="XCD08540.1"/>
    <property type="molecule type" value="Genomic_DNA"/>
</dbReference>
<name>A0AAU8B856_9VIRU</name>
<accession>A0AAU8B856</accession>
<organism evidence="3">
    <name type="scientific">Dulem virus 204</name>
    <dbReference type="NCBI Taxonomy" id="3145681"/>
    <lineage>
        <taxon>Viruses</taxon>
        <taxon>Monodnaviria</taxon>
        <taxon>Sangervirae</taxon>
        <taxon>Phixviricota</taxon>
        <taxon>Malgrandaviricetes</taxon>
        <taxon>Petitvirales</taxon>
        <taxon>Microviridae</taxon>
        <taxon>Microvirus</taxon>
    </lineage>
</organism>
<proteinExistence type="predicted"/>
<evidence type="ECO:0000313" key="2">
    <source>
        <dbReference type="EMBL" id="XCD05323.1"/>
    </source>
</evidence>
<evidence type="ECO:0000256" key="1">
    <source>
        <dbReference type="SAM" id="MobiDB-lite"/>
    </source>
</evidence>
<sequence length="135" mass="15927">MRKFIDPYNYTKKDETFLNHNDNLVDISGYLPLKDELQLIRQQSVVSYEILKAKRDAYYDTQNSLRRELSDFENNPEVFEQLSKLKNPDIIDLSEHYNNAYNMYKNIYSDNNISDDNISTDNVENIDSDKTTPAE</sequence>
<protein>
    <submittedName>
        <fullName evidence="3">Uncharacterized protein</fullName>
    </submittedName>
</protein>
<reference evidence="3" key="1">
    <citation type="submission" date="2024-03" db="EMBL/GenBank/DDBJ databases">
        <title>Diverse circular DNA viruses in blood, oral, and fecal samples of captive lemurs.</title>
        <authorList>
            <person name="Paietta E.N."/>
            <person name="Kraberger S."/>
            <person name="Lund M.C."/>
            <person name="Custer J.M."/>
            <person name="Vargas K.M."/>
            <person name="Ehmke E.E."/>
            <person name="Yoder A.D."/>
            <person name="Varsani A."/>
        </authorList>
    </citation>
    <scope>NUCLEOTIDE SEQUENCE</scope>
    <source>
        <strain evidence="2">Duke_24FS_67</strain>
        <strain evidence="3">Duke_43SS_51</strain>
    </source>
</reference>
<feature type="region of interest" description="Disordered" evidence="1">
    <location>
        <begin position="115"/>
        <end position="135"/>
    </location>
</feature>
<dbReference type="EMBL" id="PP511545">
    <property type="protein sequence ID" value="XCD05323.1"/>
    <property type="molecule type" value="Genomic_DNA"/>
</dbReference>
<evidence type="ECO:0000313" key="3">
    <source>
        <dbReference type="EMBL" id="XCD08540.1"/>
    </source>
</evidence>